<feature type="compositionally biased region" description="Polar residues" evidence="1">
    <location>
        <begin position="8"/>
        <end position="22"/>
    </location>
</feature>
<keyword evidence="3" id="KW-1185">Reference proteome</keyword>
<dbReference type="Proteomes" id="UP001165092">
    <property type="component" value="Unassembled WGS sequence"/>
</dbReference>
<organism evidence="2 3">
    <name type="scientific">Nocardiopsis ansamitocini</name>
    <dbReference type="NCBI Taxonomy" id="1670832"/>
    <lineage>
        <taxon>Bacteria</taxon>
        <taxon>Bacillati</taxon>
        <taxon>Actinomycetota</taxon>
        <taxon>Actinomycetes</taxon>
        <taxon>Streptosporangiales</taxon>
        <taxon>Nocardiopsidaceae</taxon>
        <taxon>Nocardiopsis</taxon>
    </lineage>
</organism>
<protein>
    <submittedName>
        <fullName evidence="2">Uncharacterized protein</fullName>
    </submittedName>
</protein>
<name>A0A9W6P4L1_9ACTN</name>
<dbReference type="EMBL" id="BSQG01000002">
    <property type="protein sequence ID" value="GLU47051.1"/>
    <property type="molecule type" value="Genomic_DNA"/>
</dbReference>
<evidence type="ECO:0000313" key="3">
    <source>
        <dbReference type="Proteomes" id="UP001165092"/>
    </source>
</evidence>
<feature type="compositionally biased region" description="Low complexity" evidence="1">
    <location>
        <begin position="76"/>
        <end position="90"/>
    </location>
</feature>
<feature type="compositionally biased region" description="Polar residues" evidence="1">
    <location>
        <begin position="36"/>
        <end position="45"/>
    </location>
</feature>
<evidence type="ECO:0000313" key="2">
    <source>
        <dbReference type="EMBL" id="GLU47051.1"/>
    </source>
</evidence>
<dbReference type="AlphaFoldDB" id="A0A9W6P4L1"/>
<proteinExistence type="predicted"/>
<evidence type="ECO:0000256" key="1">
    <source>
        <dbReference type="SAM" id="MobiDB-lite"/>
    </source>
</evidence>
<accession>A0A9W6P4L1</accession>
<comment type="caution">
    <text evidence="2">The sequence shown here is derived from an EMBL/GenBank/DDBJ whole genome shotgun (WGS) entry which is preliminary data.</text>
</comment>
<gene>
    <name evidence="2" type="ORF">Nans01_14020</name>
</gene>
<sequence length="90" mass="9275">MEKAVDVTRNNTDTQPAAQTPLSGGAAKIAAKETGRVSTPTSSQGRRCPHRDRVRSDRATAKGSPRTSQIVGARITSAASAAGTASTLVR</sequence>
<feature type="region of interest" description="Disordered" evidence="1">
    <location>
        <begin position="1"/>
        <end position="90"/>
    </location>
</feature>
<reference evidence="2" key="1">
    <citation type="submission" date="2023-02" db="EMBL/GenBank/DDBJ databases">
        <title>Nocardiopsis ansamitocini NBRC 112285.</title>
        <authorList>
            <person name="Ichikawa N."/>
            <person name="Sato H."/>
            <person name="Tonouchi N."/>
        </authorList>
    </citation>
    <scope>NUCLEOTIDE SEQUENCE</scope>
    <source>
        <strain evidence="2">NBRC 112285</strain>
    </source>
</reference>